<keyword evidence="3" id="KW-0547">Nucleotide-binding</keyword>
<sequence length="113" mass="12217">MPIEPRQTRARVVLIVGVPGAGKTTVARALAGRFPRSACIEGDLIQHELTVNGLVPPGGEPISAQMRETLADWGWWIDTSDLTVEQTVDAIVRDGLRSGQLDDDSAERSARRA</sequence>
<evidence type="ECO:0000256" key="5">
    <source>
        <dbReference type="ARBA" id="ARBA00032897"/>
    </source>
</evidence>
<evidence type="ECO:0000313" key="9">
    <source>
        <dbReference type="Proteomes" id="UP001528912"/>
    </source>
</evidence>
<reference evidence="8 9" key="1">
    <citation type="submission" date="2023-03" db="EMBL/GenBank/DDBJ databases">
        <title>YIM 133296 draft genome.</title>
        <authorList>
            <person name="Xiong L."/>
        </authorList>
    </citation>
    <scope>NUCLEOTIDE SEQUENCE [LARGE SCALE GENOMIC DNA]</scope>
    <source>
        <strain evidence="8 9">YIM 133296</strain>
    </source>
</reference>
<keyword evidence="9" id="KW-1185">Reference proteome</keyword>
<comment type="similarity">
    <text evidence="1">Belongs to the zeta toxin family.</text>
</comment>
<dbReference type="InterPro" id="IPR027417">
    <property type="entry name" value="P-loop_NTPase"/>
</dbReference>
<dbReference type="Gene3D" id="3.40.50.300">
    <property type="entry name" value="P-loop containing nucleotide triphosphate hydrolases"/>
    <property type="match status" value="1"/>
</dbReference>
<proteinExistence type="inferred from homology"/>
<keyword evidence="4" id="KW-0067">ATP-binding</keyword>
<dbReference type="EMBL" id="JAROAV010000033">
    <property type="protein sequence ID" value="MDF8265293.1"/>
    <property type="molecule type" value="Genomic_DNA"/>
</dbReference>
<evidence type="ECO:0000256" key="3">
    <source>
        <dbReference type="ARBA" id="ARBA00022741"/>
    </source>
</evidence>
<dbReference type="SUPFAM" id="SSF52540">
    <property type="entry name" value="P-loop containing nucleoside triphosphate hydrolases"/>
    <property type="match status" value="1"/>
</dbReference>
<evidence type="ECO:0000256" key="4">
    <source>
        <dbReference type="ARBA" id="ARBA00022840"/>
    </source>
</evidence>
<comment type="catalytic activity">
    <reaction evidence="6">
        <text>UDP-N-acetyl-alpha-D-glucosamine + ATP = UDP-N-acetyl-alpha-D-glucosamine 3'-phosphate + ADP + H(+)</text>
        <dbReference type="Rhea" id="RHEA:32671"/>
        <dbReference type="ChEBI" id="CHEBI:15378"/>
        <dbReference type="ChEBI" id="CHEBI:30616"/>
        <dbReference type="ChEBI" id="CHEBI:57705"/>
        <dbReference type="ChEBI" id="CHEBI:64353"/>
        <dbReference type="ChEBI" id="CHEBI:456216"/>
        <dbReference type="EC" id="2.7.1.176"/>
    </reaction>
</comment>
<name>A0ABT6C8N2_9MICO</name>
<dbReference type="InterPro" id="IPR010488">
    <property type="entry name" value="Zeta_toxin_domain"/>
</dbReference>
<comment type="caution">
    <text evidence="8">The sequence shown here is derived from an EMBL/GenBank/DDBJ whole genome shotgun (WGS) entry which is preliminary data.</text>
</comment>
<accession>A0ABT6C8N2</accession>
<dbReference type="RefSeq" id="WP_277192608.1">
    <property type="nucleotide sequence ID" value="NZ_JAROAV010000033.1"/>
</dbReference>
<feature type="domain" description="Zeta toxin" evidence="7">
    <location>
        <begin position="5"/>
        <end position="55"/>
    </location>
</feature>
<evidence type="ECO:0000256" key="1">
    <source>
        <dbReference type="ARBA" id="ARBA00009104"/>
    </source>
</evidence>
<evidence type="ECO:0000256" key="6">
    <source>
        <dbReference type="ARBA" id="ARBA00048178"/>
    </source>
</evidence>
<dbReference type="Proteomes" id="UP001528912">
    <property type="component" value="Unassembled WGS sequence"/>
</dbReference>
<evidence type="ECO:0000313" key="8">
    <source>
        <dbReference type="EMBL" id="MDF8265293.1"/>
    </source>
</evidence>
<organism evidence="8 9">
    <name type="scientific">Luteipulveratus flavus</name>
    <dbReference type="NCBI Taxonomy" id="3031728"/>
    <lineage>
        <taxon>Bacteria</taxon>
        <taxon>Bacillati</taxon>
        <taxon>Actinomycetota</taxon>
        <taxon>Actinomycetes</taxon>
        <taxon>Micrococcales</taxon>
        <taxon>Dermacoccaceae</taxon>
        <taxon>Luteipulveratus</taxon>
    </lineage>
</organism>
<evidence type="ECO:0000259" key="7">
    <source>
        <dbReference type="Pfam" id="PF06414"/>
    </source>
</evidence>
<dbReference type="Pfam" id="PF06414">
    <property type="entry name" value="Zeta_toxin"/>
    <property type="match status" value="1"/>
</dbReference>
<evidence type="ECO:0000256" key="2">
    <source>
        <dbReference type="ARBA" id="ARBA00011963"/>
    </source>
</evidence>
<protein>
    <recommendedName>
        <fullName evidence="5">UDP-N-acetylglucosamine kinase</fullName>
        <ecNumber evidence="2">2.7.1.176</ecNumber>
    </recommendedName>
    <alternativeName>
        <fullName evidence="5">UDP-N-acetylglucosamine kinase</fullName>
    </alternativeName>
</protein>
<dbReference type="EC" id="2.7.1.176" evidence="2"/>
<gene>
    <name evidence="8" type="ORF">P4R38_13655</name>
</gene>